<dbReference type="Proteomes" id="UP000016649">
    <property type="component" value="Unassembled WGS sequence"/>
</dbReference>
<evidence type="ECO:0000259" key="1">
    <source>
        <dbReference type="Pfam" id="PF13529"/>
    </source>
</evidence>
<feature type="domain" description="Peptidase C39-like" evidence="1">
    <location>
        <begin position="254"/>
        <end position="389"/>
    </location>
</feature>
<protein>
    <recommendedName>
        <fullName evidence="1">Peptidase C39-like domain-containing protein</fullName>
    </recommendedName>
</protein>
<dbReference type="RefSeq" id="WP_021685976.1">
    <property type="nucleotide sequence ID" value="NZ_KI260551.1"/>
</dbReference>
<evidence type="ECO:0000313" key="3">
    <source>
        <dbReference type="Proteomes" id="UP000016649"/>
    </source>
</evidence>
<dbReference type="Pfam" id="PF13529">
    <property type="entry name" value="Peptidase_C39_2"/>
    <property type="match status" value="1"/>
</dbReference>
<organism evidence="2 3">
    <name type="scientific">Treponema lecithinolyticum ATCC 700332</name>
    <dbReference type="NCBI Taxonomy" id="1321815"/>
    <lineage>
        <taxon>Bacteria</taxon>
        <taxon>Pseudomonadati</taxon>
        <taxon>Spirochaetota</taxon>
        <taxon>Spirochaetia</taxon>
        <taxon>Spirochaetales</taxon>
        <taxon>Treponemataceae</taxon>
        <taxon>Treponema</taxon>
    </lineage>
</organism>
<dbReference type="EMBL" id="AWVH01000001">
    <property type="protein sequence ID" value="ERJ94597.1"/>
    <property type="molecule type" value="Genomic_DNA"/>
</dbReference>
<dbReference type="InterPro" id="IPR038765">
    <property type="entry name" value="Papain-like_cys_pep_sf"/>
</dbReference>
<name>A0ABN0P2Y6_TRELE</name>
<comment type="caution">
    <text evidence="2">The sequence shown here is derived from an EMBL/GenBank/DDBJ whole genome shotgun (WGS) entry which is preliminary data.</text>
</comment>
<dbReference type="SUPFAM" id="SSF54001">
    <property type="entry name" value="Cysteine proteinases"/>
    <property type="match status" value="1"/>
</dbReference>
<keyword evidence="3" id="KW-1185">Reference proteome</keyword>
<proteinExistence type="predicted"/>
<gene>
    <name evidence="2" type="ORF">HMPREF9193_00003</name>
</gene>
<dbReference type="Gene3D" id="3.90.70.10">
    <property type="entry name" value="Cysteine proteinases"/>
    <property type="match status" value="1"/>
</dbReference>
<accession>A0ABN0P2Y6</accession>
<dbReference type="InterPro" id="IPR039564">
    <property type="entry name" value="Peptidase_C39-like"/>
</dbReference>
<evidence type="ECO:0000313" key="2">
    <source>
        <dbReference type="EMBL" id="ERJ94597.1"/>
    </source>
</evidence>
<reference evidence="2 3" key="1">
    <citation type="submission" date="2013-08" db="EMBL/GenBank/DDBJ databases">
        <authorList>
            <person name="Weinstock G."/>
            <person name="Sodergren E."/>
            <person name="Wylie T."/>
            <person name="Fulton L."/>
            <person name="Fulton R."/>
            <person name="Fronick C."/>
            <person name="O'Laughlin M."/>
            <person name="Godfrey J."/>
            <person name="Miner T."/>
            <person name="Herter B."/>
            <person name="Appelbaum E."/>
            <person name="Cordes M."/>
            <person name="Lek S."/>
            <person name="Wollam A."/>
            <person name="Pepin K.H."/>
            <person name="Palsikar V.B."/>
            <person name="Mitreva M."/>
            <person name="Wilson R.K."/>
        </authorList>
    </citation>
    <scope>NUCLEOTIDE SEQUENCE [LARGE SCALE GENOMIC DNA]</scope>
    <source>
        <strain evidence="2 3">ATCC 700332</strain>
    </source>
</reference>
<sequence>MAAISRYKAEQYVTKIFKEYLGALKEAKRNKKKLLPEANILFEGMDEFAGFINSNNLQQKVYNRLNLEGIKELFNEAKLLALYYDLESFTSVKDCQIDTDTPNDFQGWIVRLSSNGQVESIEYKNGNDVLEIFPDGKEEYHKYPGNGSRAGFLARYAGLPVLADGTSTEMENVLCNAGYKYDIDAKKWIAEKNAEAEFDCYGNKIEKIPEPKDEIKKEIYEKYYTIYKKWSKLITGINGNIIELDNGKGKIITTVPYYSQRDNATEDPPVRAGYMCQITSLAMVLKTKGIKQKYPQMQFEDELYKIAKEKGYGGDNLWEKTAKLYDVVIKEVSSDYTVAGIDNGYETEDVKQEIDKGNPVIMSINFKSGGHIIVVVGYTQCGFIVHDPYGNLNKGRDDSYGFDSDGAYVEYPYNKWSIGEKWIRYLSKRK</sequence>